<dbReference type="Pfam" id="PF00397">
    <property type="entry name" value="WW"/>
    <property type="match status" value="1"/>
</dbReference>
<dbReference type="InterPro" id="IPR035979">
    <property type="entry name" value="RBD_domain_sf"/>
</dbReference>
<evidence type="ECO:0000259" key="4">
    <source>
        <dbReference type="PROSITE" id="PS50102"/>
    </source>
</evidence>
<proteinExistence type="predicted"/>
<dbReference type="InterPro" id="IPR036020">
    <property type="entry name" value="WW_dom_sf"/>
</dbReference>
<dbReference type="PROSITE" id="PS50102">
    <property type="entry name" value="RRM"/>
    <property type="match status" value="2"/>
</dbReference>
<dbReference type="CDD" id="cd12637">
    <property type="entry name" value="RRM2_FCA"/>
    <property type="match status" value="1"/>
</dbReference>
<feature type="compositionally biased region" description="Polar residues" evidence="2">
    <location>
        <begin position="328"/>
        <end position="344"/>
    </location>
</feature>
<dbReference type="RefSeq" id="XP_010449815.1">
    <property type="nucleotide sequence ID" value="XM_010451513.2"/>
</dbReference>
<dbReference type="SMART" id="SM00456">
    <property type="entry name" value="WW"/>
    <property type="match status" value="1"/>
</dbReference>
<keyword evidence="1" id="KW-0694">RNA-binding</keyword>
<evidence type="ECO:0000256" key="2">
    <source>
        <dbReference type="SAM" id="MobiDB-lite"/>
    </source>
</evidence>
<feature type="compositionally biased region" description="Low complexity" evidence="2">
    <location>
        <begin position="35"/>
        <end position="52"/>
    </location>
</feature>
<evidence type="ECO:0000256" key="1">
    <source>
        <dbReference type="PROSITE-ProRule" id="PRU00176"/>
    </source>
</evidence>
<evidence type="ECO:0000313" key="5">
    <source>
        <dbReference type="Proteomes" id="UP000694864"/>
    </source>
</evidence>
<dbReference type="PANTHER" id="PTHR15241">
    <property type="entry name" value="TRANSFORMER-2-RELATED"/>
    <property type="match status" value="1"/>
</dbReference>
<sequence length="827" mass="91123">MNGPSDRVDFKQPMGPPPRHGGGSFRPMGFGGFRPMGPNGRVEGEGTRSVVGAGVGRGGFRSSGPVKFPPSKSPDGRRFIGKAMDSDYSVRPTTPPVQQPLSGQKRGYPNSEHGSFTGTDVSDRSSVVKLFVGSVPRTAIEEEVRPYFEEHGDVLEVALIRDKKTGQQQGCCFVKYATSKDADRAIRALHNQITLPGGTGPVQVRYADGEKERVGALEFKLFVGSLNKQATEKEVEEIFLQFGRVEDVYLMRDEYRQSRGCGFVKYLSKETAMAAIDGLNGIYTMRGCNQPLIVRFADPKRPKPGESRDMAPPVGLSSGPRFQASGPRPTSNLGDLSGDVSHTNPWHPPNSPKIVPRSNTGIRGIGSDFSPRPCQASLPSNQGGPLGGYGVPPLNPLPVSGVSSSATLQQQKRAAGQQISTLQKPLHAPQDLPLRPQTNFRGGQAPLQNPYGFSNQLPTSQLPPQQNVTRATGPQTPLNINLRPTALSSATAQFPPRSQQQPLQKMQNSPSELAQLLSQQTQSLQATFQSSQQAISQLQQQVQSMQQPNQNLPLSQNGQAGKQEWAGSAIPTVVSTTASTPVSYVQTAAPAASQSVVSVKCNWTEHTSPDGFKYYYNGVTGESKWEKPEEMVVFEREQQEQQQHQPKPTIQQPQTQLQPMQQQPQQVHQHYQGQQQEQRQHQQKPPIQQPQTQLQPMQQQPQQVHQQYEGQQQQQQQHQQKPTIQQAQTQLQPMQQQPQQVHQQYQGQQLQQPFYSSLYPTPGANHTAQYPSLPVGQNSQFPMSAIGKNTQEYGRTHIPMGAASVNDLSRTQQNRQSPQEIMWKNKA</sequence>
<dbReference type="Proteomes" id="UP000694864">
    <property type="component" value="Chromosome 12"/>
</dbReference>
<dbReference type="CDD" id="cd00201">
    <property type="entry name" value="WW"/>
    <property type="match status" value="1"/>
</dbReference>
<reference evidence="5" key="1">
    <citation type="journal article" date="2014" name="Nat. Commun.">
        <title>The emerging biofuel crop Camelina sativa retains a highly undifferentiated hexaploid genome structure.</title>
        <authorList>
            <person name="Kagale S."/>
            <person name="Koh C."/>
            <person name="Nixon J."/>
            <person name="Bollina V."/>
            <person name="Clarke W.E."/>
            <person name="Tuteja R."/>
            <person name="Spillane C."/>
            <person name="Robinson S.J."/>
            <person name="Links M.G."/>
            <person name="Clarke C."/>
            <person name="Higgins E.E."/>
            <person name="Huebert T."/>
            <person name="Sharpe A.G."/>
            <person name="Parkin I.A."/>
        </authorList>
    </citation>
    <scope>NUCLEOTIDE SEQUENCE [LARGE SCALE GENOMIC DNA]</scope>
    <source>
        <strain evidence="5">cv. DH55</strain>
    </source>
</reference>
<dbReference type="Pfam" id="PF00076">
    <property type="entry name" value="RRM_1"/>
    <property type="match status" value="2"/>
</dbReference>
<feature type="domain" description="RRM" evidence="4">
    <location>
        <begin position="128"/>
        <end position="209"/>
    </location>
</feature>
<dbReference type="GeneID" id="104731990"/>
<feature type="compositionally biased region" description="Polar residues" evidence="2">
    <location>
        <begin position="451"/>
        <end position="479"/>
    </location>
</feature>
<keyword evidence="5" id="KW-1185">Reference proteome</keyword>
<reference evidence="6" key="2">
    <citation type="submission" date="2025-08" db="UniProtKB">
        <authorList>
            <consortium name="RefSeq"/>
        </authorList>
    </citation>
    <scope>IDENTIFICATION</scope>
    <source>
        <tissue evidence="6">Leaf</tissue>
    </source>
</reference>
<feature type="compositionally biased region" description="Polar residues" evidence="2">
    <location>
        <begin position="486"/>
        <end position="512"/>
    </location>
</feature>
<feature type="compositionally biased region" description="Polar residues" evidence="2">
    <location>
        <begin position="807"/>
        <end position="819"/>
    </location>
</feature>
<feature type="compositionally biased region" description="Polar residues" evidence="2">
    <location>
        <begin position="401"/>
        <end position="423"/>
    </location>
</feature>
<feature type="compositionally biased region" description="Polar residues" evidence="2">
    <location>
        <begin position="754"/>
        <end position="776"/>
    </location>
</feature>
<dbReference type="InterPro" id="IPR000504">
    <property type="entry name" value="RRM_dom"/>
</dbReference>
<feature type="compositionally biased region" description="Basic and acidic residues" evidence="2">
    <location>
        <begin position="1"/>
        <end position="10"/>
    </location>
</feature>
<dbReference type="Gene3D" id="2.20.70.10">
    <property type="match status" value="1"/>
</dbReference>
<dbReference type="PROSITE" id="PS50020">
    <property type="entry name" value="WW_DOMAIN_2"/>
    <property type="match status" value="1"/>
</dbReference>
<protein>
    <submittedName>
        <fullName evidence="6">Flowering time control protein FCA-like</fullName>
    </submittedName>
</protein>
<feature type="region of interest" description="Disordered" evidence="2">
    <location>
        <begin position="807"/>
        <end position="827"/>
    </location>
</feature>
<name>A0ABM0V2H0_CAMSA</name>
<accession>A0ABM0V2H0</accession>
<gene>
    <name evidence="6" type="primary">LOC104731990</name>
</gene>
<feature type="compositionally biased region" description="Low complexity" evidence="2">
    <location>
        <begin position="539"/>
        <end position="559"/>
    </location>
</feature>
<feature type="compositionally biased region" description="Low complexity" evidence="2">
    <location>
        <begin position="640"/>
        <end position="753"/>
    </location>
</feature>
<organism evidence="5 6">
    <name type="scientific">Camelina sativa</name>
    <name type="common">False flax</name>
    <name type="synonym">Myagrum sativum</name>
    <dbReference type="NCBI Taxonomy" id="90675"/>
    <lineage>
        <taxon>Eukaryota</taxon>
        <taxon>Viridiplantae</taxon>
        <taxon>Streptophyta</taxon>
        <taxon>Embryophyta</taxon>
        <taxon>Tracheophyta</taxon>
        <taxon>Spermatophyta</taxon>
        <taxon>Magnoliopsida</taxon>
        <taxon>eudicotyledons</taxon>
        <taxon>Gunneridae</taxon>
        <taxon>Pentapetalae</taxon>
        <taxon>rosids</taxon>
        <taxon>malvids</taxon>
        <taxon>Brassicales</taxon>
        <taxon>Brassicaceae</taxon>
        <taxon>Camelineae</taxon>
        <taxon>Camelina</taxon>
    </lineage>
</organism>
<feature type="region of interest" description="Disordered" evidence="2">
    <location>
        <begin position="1"/>
        <end position="119"/>
    </location>
</feature>
<dbReference type="InterPro" id="IPR001202">
    <property type="entry name" value="WW_dom"/>
</dbReference>
<feature type="compositionally biased region" description="Basic and acidic residues" evidence="2">
    <location>
        <begin position="297"/>
        <end position="309"/>
    </location>
</feature>
<dbReference type="Gene3D" id="3.30.70.330">
    <property type="match status" value="2"/>
</dbReference>
<dbReference type="InterPro" id="IPR012677">
    <property type="entry name" value="Nucleotide-bd_a/b_plait_sf"/>
</dbReference>
<dbReference type="SMART" id="SM00360">
    <property type="entry name" value="RRM"/>
    <property type="match status" value="2"/>
</dbReference>
<feature type="compositionally biased region" description="Gly residues" evidence="2">
    <location>
        <begin position="20"/>
        <end position="34"/>
    </location>
</feature>
<feature type="region of interest" description="Disordered" evidence="2">
    <location>
        <begin position="635"/>
        <end position="776"/>
    </location>
</feature>
<dbReference type="PANTHER" id="PTHR15241:SF308">
    <property type="entry name" value="FLOWERING TIME CONTROL PROTEIN FCA ISOFORM X1"/>
    <property type="match status" value="1"/>
</dbReference>
<feature type="region of interest" description="Disordered" evidence="2">
    <location>
        <begin position="296"/>
        <end position="512"/>
    </location>
</feature>
<feature type="region of interest" description="Disordered" evidence="2">
    <location>
        <begin position="539"/>
        <end position="561"/>
    </location>
</feature>
<feature type="domain" description="WW" evidence="3">
    <location>
        <begin position="597"/>
        <end position="630"/>
    </location>
</feature>
<dbReference type="SUPFAM" id="SSF51045">
    <property type="entry name" value="WW domain"/>
    <property type="match status" value="1"/>
</dbReference>
<evidence type="ECO:0000259" key="3">
    <source>
        <dbReference type="PROSITE" id="PS50020"/>
    </source>
</evidence>
<feature type="domain" description="RRM" evidence="4">
    <location>
        <begin position="219"/>
        <end position="299"/>
    </location>
</feature>
<evidence type="ECO:0000313" key="6">
    <source>
        <dbReference type="RefSeq" id="XP_010449815.1"/>
    </source>
</evidence>
<dbReference type="SUPFAM" id="SSF54928">
    <property type="entry name" value="RNA-binding domain, RBD"/>
    <property type="match status" value="2"/>
</dbReference>